<gene>
    <name evidence="2" type="ORF">AKAME5_000342000</name>
</gene>
<name>A0AAD3M9B3_LATJO</name>
<sequence length="190" mass="21872">MPETLERNYEAIPDMSMAQTMLRKNFYVHLAGRTNDAHQDFVRKLKSSGLTQVFSHDHCDYCVVFCPIASRVGTDVDEALERSPGGKPIILVVMHHTFDRHHIVAESRRLVNNRDVALTVDYLFYENHLLQCNRNDISWDEIEKILGLPRQFSRRRLGIWILGICILVGTLVFLVVIVSSLSEKKHKGEQ</sequence>
<dbReference type="Proteomes" id="UP001279410">
    <property type="component" value="Unassembled WGS sequence"/>
</dbReference>
<proteinExistence type="predicted"/>
<dbReference type="AlphaFoldDB" id="A0AAD3M9B3"/>
<feature type="transmembrane region" description="Helical" evidence="1">
    <location>
        <begin position="157"/>
        <end position="181"/>
    </location>
</feature>
<keyword evidence="1" id="KW-0812">Transmembrane</keyword>
<evidence type="ECO:0000256" key="1">
    <source>
        <dbReference type="SAM" id="Phobius"/>
    </source>
</evidence>
<dbReference type="PANTHER" id="PTHR34488">
    <property type="entry name" value="SI:CH211-245H14.1-RELATED"/>
    <property type="match status" value="1"/>
</dbReference>
<dbReference type="PANTHER" id="PTHR34488:SF1">
    <property type="entry name" value="SI:CH211-245H14.1-RELATED"/>
    <property type="match status" value="1"/>
</dbReference>
<accession>A0AAD3M9B3</accession>
<comment type="caution">
    <text evidence="2">The sequence shown here is derived from an EMBL/GenBank/DDBJ whole genome shotgun (WGS) entry which is preliminary data.</text>
</comment>
<keyword evidence="1" id="KW-1133">Transmembrane helix</keyword>
<keyword evidence="3" id="KW-1185">Reference proteome</keyword>
<organism evidence="2 3">
    <name type="scientific">Lates japonicus</name>
    <name type="common">Japanese lates</name>
    <dbReference type="NCBI Taxonomy" id="270547"/>
    <lineage>
        <taxon>Eukaryota</taxon>
        <taxon>Metazoa</taxon>
        <taxon>Chordata</taxon>
        <taxon>Craniata</taxon>
        <taxon>Vertebrata</taxon>
        <taxon>Euteleostomi</taxon>
        <taxon>Actinopterygii</taxon>
        <taxon>Neopterygii</taxon>
        <taxon>Teleostei</taxon>
        <taxon>Neoteleostei</taxon>
        <taxon>Acanthomorphata</taxon>
        <taxon>Carangaria</taxon>
        <taxon>Carangaria incertae sedis</taxon>
        <taxon>Centropomidae</taxon>
        <taxon>Lates</taxon>
    </lineage>
</organism>
<evidence type="ECO:0000313" key="3">
    <source>
        <dbReference type="Proteomes" id="UP001279410"/>
    </source>
</evidence>
<protein>
    <submittedName>
        <fullName evidence="2">Uncharacterized protein</fullName>
    </submittedName>
</protein>
<dbReference type="EMBL" id="BRZM01000008">
    <property type="protein sequence ID" value="GLD49852.1"/>
    <property type="molecule type" value="Genomic_DNA"/>
</dbReference>
<keyword evidence="1" id="KW-0472">Membrane</keyword>
<reference evidence="2" key="1">
    <citation type="submission" date="2022-08" db="EMBL/GenBank/DDBJ databases">
        <title>Genome sequencing of akame (Lates japonicus).</title>
        <authorList>
            <person name="Hashiguchi Y."/>
            <person name="Takahashi H."/>
        </authorList>
    </citation>
    <scope>NUCLEOTIDE SEQUENCE</scope>
    <source>
        <strain evidence="2">Kochi</strain>
    </source>
</reference>
<evidence type="ECO:0000313" key="2">
    <source>
        <dbReference type="EMBL" id="GLD49852.1"/>
    </source>
</evidence>